<feature type="compositionally biased region" description="Basic and acidic residues" evidence="1">
    <location>
        <begin position="245"/>
        <end position="260"/>
    </location>
</feature>
<name>A0A7S3F2L3_9EUKA</name>
<reference evidence="2" key="1">
    <citation type="submission" date="2021-01" db="EMBL/GenBank/DDBJ databases">
        <authorList>
            <person name="Corre E."/>
            <person name="Pelletier E."/>
            <person name="Niang G."/>
            <person name="Scheremetjew M."/>
            <person name="Finn R."/>
            <person name="Kale V."/>
            <person name="Holt S."/>
            <person name="Cochrane G."/>
            <person name="Meng A."/>
            <person name="Brown T."/>
            <person name="Cohen L."/>
        </authorList>
    </citation>
    <scope>NUCLEOTIDE SEQUENCE</scope>
    <source>
        <strain evidence="2">CCMP281</strain>
    </source>
</reference>
<evidence type="ECO:0000313" key="2">
    <source>
        <dbReference type="EMBL" id="CAE0120816.1"/>
    </source>
</evidence>
<proteinExistence type="predicted"/>
<dbReference type="CDD" id="cd04508">
    <property type="entry name" value="Tudor_SF"/>
    <property type="match status" value="2"/>
</dbReference>
<accession>A0A7S3F2L3</accession>
<organism evidence="2">
    <name type="scientific">Haptolina ericina</name>
    <dbReference type="NCBI Taxonomy" id="156174"/>
    <lineage>
        <taxon>Eukaryota</taxon>
        <taxon>Haptista</taxon>
        <taxon>Haptophyta</taxon>
        <taxon>Prymnesiophyceae</taxon>
        <taxon>Prymnesiales</taxon>
        <taxon>Prymnesiaceae</taxon>
        <taxon>Haptolina</taxon>
    </lineage>
</organism>
<feature type="region of interest" description="Disordered" evidence="1">
    <location>
        <begin position="495"/>
        <end position="522"/>
    </location>
</feature>
<evidence type="ECO:0000256" key="1">
    <source>
        <dbReference type="SAM" id="MobiDB-lite"/>
    </source>
</evidence>
<gene>
    <name evidence="2" type="ORF">HERI1096_LOCUS21517</name>
</gene>
<feature type="region of interest" description="Disordered" evidence="1">
    <location>
        <begin position="197"/>
        <end position="260"/>
    </location>
</feature>
<protein>
    <recommendedName>
        <fullName evidence="3">Tudor domain-containing protein</fullName>
    </recommendedName>
</protein>
<feature type="compositionally biased region" description="Polar residues" evidence="1">
    <location>
        <begin position="197"/>
        <end position="207"/>
    </location>
</feature>
<dbReference type="Gene3D" id="2.30.30.140">
    <property type="match status" value="2"/>
</dbReference>
<sequence length="522" mass="55210">MMEDSTSVQGGCSAHGEALEALDVRMLPAKGEVLEAQMVEAADNVEDPEMSDEDPLDEELVILDGKLVEVGGGGRSNPWDGMEVTGGEETGGEVTSEDGVESCTDYASSVYSGELTECDEADPCITDPEQTIAAIAEVSSKLKKAGVPAVVEVCGWSISFVLRRTASAGSSKGDVYYRHPYHPGLVRSMAELRRALQTAQEASTASGGLTGEAGGVKRVKGPRPRAAPSAAALPVSHVPSAGKGHAADQGEGGRSRRSCRLESHESLKYTEARPCRSATAAPLPPGVGVHLTPIHLIPGTRVKARFLATTLGTQMTKWYSGAVVGVHADGTCDVAYEDGDTEKGVVPWFIRPLEPLTVGQQILSRFKASRGSAGGTRWYPAVVERLHADGCVAVRYDDGDVEGSVQPQYVRAMTTSQEVSLLIGGGKSRGGWSRVIGVGPRHQVAVSAWREARDTTQLSEAACDEQQQRCEPLVGVRRMEIDVARQTAAALTRAAYEDPPSAEQGRRFPVRSHGSGYGSEGA</sequence>
<feature type="compositionally biased region" description="Low complexity" evidence="1">
    <location>
        <begin position="224"/>
        <end position="241"/>
    </location>
</feature>
<evidence type="ECO:0008006" key="3">
    <source>
        <dbReference type="Google" id="ProtNLM"/>
    </source>
</evidence>
<dbReference type="AlphaFoldDB" id="A0A7S3F2L3"/>
<dbReference type="EMBL" id="HBHX01038697">
    <property type="protein sequence ID" value="CAE0120816.1"/>
    <property type="molecule type" value="Transcribed_RNA"/>
</dbReference>